<reference evidence="1 2" key="1">
    <citation type="submission" date="2019-03" db="EMBL/GenBank/DDBJ databases">
        <title>Freshwater and sediment microbial communities from various areas in North America, analyzing microbe dynamics in response to fracking.</title>
        <authorList>
            <person name="Lamendella R."/>
        </authorList>
    </citation>
    <scope>NUCLEOTIDE SEQUENCE [LARGE SCALE GENOMIC DNA]</scope>
    <source>
        <strain evidence="1 2">18_TX</strain>
    </source>
</reference>
<evidence type="ECO:0008006" key="3">
    <source>
        <dbReference type="Google" id="ProtNLM"/>
    </source>
</evidence>
<protein>
    <recommendedName>
        <fullName evidence="3">DUF3080 family protein</fullName>
    </recommendedName>
</protein>
<comment type="caution">
    <text evidence="1">The sequence shown here is derived from an EMBL/GenBank/DDBJ whole genome shotgun (WGS) entry which is preliminary data.</text>
</comment>
<dbReference type="Pfam" id="PF11279">
    <property type="entry name" value="DUF3080"/>
    <property type="match status" value="1"/>
</dbReference>
<gene>
    <name evidence="1" type="ORF">DEU29_101395</name>
</gene>
<dbReference type="InterPro" id="IPR021431">
    <property type="entry name" value="DUF3080"/>
</dbReference>
<keyword evidence="2" id="KW-1185">Reference proteome</keyword>
<evidence type="ECO:0000313" key="2">
    <source>
        <dbReference type="Proteomes" id="UP000295531"/>
    </source>
</evidence>
<name>A0A4V3CQ47_9GAMM</name>
<accession>A0A4V3CQ47</accession>
<dbReference type="OrthoDB" id="5760979at2"/>
<dbReference type="EMBL" id="SNXI01000001">
    <property type="protein sequence ID" value="TDP40843.1"/>
    <property type="molecule type" value="Genomic_DNA"/>
</dbReference>
<sequence>MRGSLLRFIKRCQPLWRLGFALGLICINVSLPGCSQPDNVVSSVDTLNQRIASTLNTPPATLNYTPRPEPMPAVRELKPIGEPAGMSFLISLQLGHCSAGQLIAERNSSLGRLEDGLMRYQDDLALLTALKSCAEHSDSAPIKTELEQAIADKRQQLAYDKAQGFATDKALRHALTVSNTPLSVISDSRFEPPLNALKQLTEWLQQPTADAQLANWRQQLAQSDYLPRLMRSTIEMRLKLQQLQQQLPSLTRAAGCNARGVPERASILQNVFMQFFISEVQVTLAALTTQYQQLKPVLENLADQTPQTALKLYLTELSLQGEQLTEASKAFVQPWQQLFADCGFTPGAD</sequence>
<evidence type="ECO:0000313" key="1">
    <source>
        <dbReference type="EMBL" id="TDP40843.1"/>
    </source>
</evidence>
<organism evidence="1 2">
    <name type="scientific">Idiomarina aquatica</name>
    <dbReference type="NCBI Taxonomy" id="1327752"/>
    <lineage>
        <taxon>Bacteria</taxon>
        <taxon>Pseudomonadati</taxon>
        <taxon>Pseudomonadota</taxon>
        <taxon>Gammaproteobacteria</taxon>
        <taxon>Alteromonadales</taxon>
        <taxon>Idiomarinaceae</taxon>
        <taxon>Idiomarina</taxon>
    </lineage>
</organism>
<dbReference type="Proteomes" id="UP000295531">
    <property type="component" value="Unassembled WGS sequence"/>
</dbReference>
<dbReference type="AlphaFoldDB" id="A0A4V3CQ47"/>
<proteinExistence type="predicted"/>